<evidence type="ECO:0000313" key="9">
    <source>
        <dbReference type="Proteomes" id="UP000008332"/>
    </source>
</evidence>
<evidence type="ECO:0000256" key="1">
    <source>
        <dbReference type="ARBA" id="ARBA00022448"/>
    </source>
</evidence>
<name>Q222P4_ALBFT</name>
<dbReference type="GO" id="GO:0046872">
    <property type="term" value="F:metal ion binding"/>
    <property type="evidence" value="ECO:0007669"/>
    <property type="project" value="UniProtKB-KW"/>
</dbReference>
<organism evidence="8 9">
    <name type="scientific">Albidiferax ferrireducens (strain ATCC BAA-621 / DSM 15236 / T118)</name>
    <name type="common">Rhodoferax ferrireducens</name>
    <dbReference type="NCBI Taxonomy" id="338969"/>
    <lineage>
        <taxon>Bacteria</taxon>
        <taxon>Pseudomonadati</taxon>
        <taxon>Pseudomonadota</taxon>
        <taxon>Betaproteobacteria</taxon>
        <taxon>Burkholderiales</taxon>
        <taxon>Comamonadaceae</taxon>
        <taxon>Rhodoferax</taxon>
    </lineage>
</organism>
<dbReference type="Gene3D" id="1.10.3820.10">
    <property type="entry name" value="Di-heme elbow motif domain"/>
    <property type="match status" value="1"/>
</dbReference>
<keyword evidence="4" id="KW-0249">Electron transport</keyword>
<dbReference type="Proteomes" id="UP000008332">
    <property type="component" value="Chromosome"/>
</dbReference>
<dbReference type="InterPro" id="IPR036280">
    <property type="entry name" value="Multihaem_cyt_sf"/>
</dbReference>
<protein>
    <submittedName>
        <fullName evidence="8">Cytochrome c family protein</fullName>
    </submittedName>
</protein>
<evidence type="ECO:0000256" key="5">
    <source>
        <dbReference type="ARBA" id="ARBA00023004"/>
    </source>
</evidence>
<dbReference type="InterPro" id="IPR038266">
    <property type="entry name" value="NapC/NirT_cytc_sf"/>
</dbReference>
<dbReference type="InterPro" id="IPR010177">
    <property type="entry name" value="Paired_CXXCH_1"/>
</dbReference>
<keyword evidence="5" id="KW-0408">Iron</keyword>
<dbReference type="OrthoDB" id="9814800at2"/>
<dbReference type="Pfam" id="PF14522">
    <property type="entry name" value="Cytochrome_C7"/>
    <property type="match status" value="1"/>
</dbReference>
<evidence type="ECO:0000313" key="8">
    <source>
        <dbReference type="EMBL" id="ABD68009.1"/>
    </source>
</evidence>
<evidence type="ECO:0000259" key="7">
    <source>
        <dbReference type="Pfam" id="PF14522"/>
    </source>
</evidence>
<reference evidence="9" key="1">
    <citation type="submission" date="2006-02" db="EMBL/GenBank/DDBJ databases">
        <title>Complete sequence of chromosome of Rhodoferax ferrireducens DSM 15236.</title>
        <authorList>
            <person name="Copeland A."/>
            <person name="Lucas S."/>
            <person name="Lapidus A."/>
            <person name="Barry K."/>
            <person name="Detter J.C."/>
            <person name="Glavina del Rio T."/>
            <person name="Hammon N."/>
            <person name="Israni S."/>
            <person name="Pitluck S."/>
            <person name="Brettin T."/>
            <person name="Bruce D."/>
            <person name="Han C."/>
            <person name="Tapia R."/>
            <person name="Gilna P."/>
            <person name="Kiss H."/>
            <person name="Schmutz J."/>
            <person name="Larimer F."/>
            <person name="Land M."/>
            <person name="Kyrpides N."/>
            <person name="Ivanova N."/>
            <person name="Richardson P."/>
        </authorList>
    </citation>
    <scope>NUCLEOTIDE SEQUENCE [LARGE SCALE GENOMIC DNA]</scope>
    <source>
        <strain evidence="9">ATCC BAA-621 / DSM 15236 / T118</strain>
    </source>
</reference>
<proteinExistence type="predicted"/>
<evidence type="ECO:0000256" key="4">
    <source>
        <dbReference type="ARBA" id="ARBA00022982"/>
    </source>
</evidence>
<keyword evidence="1" id="KW-0813">Transport</keyword>
<dbReference type="KEGG" id="rfr:Rfer_0252"/>
<feature type="domain" description="Cytochrome c7-like" evidence="7">
    <location>
        <begin position="26"/>
        <end position="133"/>
    </location>
</feature>
<accession>Q222P4</accession>
<evidence type="ECO:0000256" key="2">
    <source>
        <dbReference type="ARBA" id="ARBA00022617"/>
    </source>
</evidence>
<sequence length="226" mass="24105">MKWLMAIVYMLLLSPALYGGSVIGTRHDLSTAGTPQVCEFCHTPHGANTNLQAPLWNRAETTQVFTLYGSPTMNVAVGQPRVASRLCLSCHDGVNASTVVHGNSVSTKHDLVKPPGHPAPDMTSEPNCERCHSDMYGGKKRTLVLGTDLSNDHPISIDYPTAAQDSAFKAPTDAQKGWGGTSPNEVKLYAGAVECGSCHNVHSNDFAPFLRKSNAASALCTTCHAK</sequence>
<dbReference type="eggNOG" id="COG3303">
    <property type="taxonomic scope" value="Bacteria"/>
</dbReference>
<keyword evidence="2" id="KW-0349">Heme</keyword>
<keyword evidence="3" id="KW-0479">Metal-binding</keyword>
<dbReference type="HOGENOM" id="CLU_076833_0_0_4"/>
<keyword evidence="9" id="KW-1185">Reference proteome</keyword>
<dbReference type="InterPro" id="IPR029467">
    <property type="entry name" value="Cyt_c7-like"/>
</dbReference>
<dbReference type="Pfam" id="PF09699">
    <property type="entry name" value="Paired_CXXCH_1"/>
    <property type="match status" value="1"/>
</dbReference>
<evidence type="ECO:0000256" key="3">
    <source>
        <dbReference type="ARBA" id="ARBA00022723"/>
    </source>
</evidence>
<dbReference type="AlphaFoldDB" id="Q222P4"/>
<dbReference type="STRING" id="338969.Rfer_0252"/>
<feature type="domain" description="Doubled CXXCH motif" evidence="6">
    <location>
        <begin position="194"/>
        <end position="226"/>
    </location>
</feature>
<evidence type="ECO:0000259" key="6">
    <source>
        <dbReference type="Pfam" id="PF09699"/>
    </source>
</evidence>
<gene>
    <name evidence="8" type="ordered locus">Rfer_0252</name>
</gene>
<dbReference type="SUPFAM" id="SSF48695">
    <property type="entry name" value="Multiheme cytochromes"/>
    <property type="match status" value="2"/>
</dbReference>
<dbReference type="EMBL" id="CP000267">
    <property type="protein sequence ID" value="ABD68009.1"/>
    <property type="molecule type" value="Genomic_DNA"/>
</dbReference>